<dbReference type="STRING" id="247490.KSU1_C1275"/>
<comment type="caution">
    <text evidence="1">The sequence shown here is derived from an EMBL/GenBank/DDBJ whole genome shotgun (WGS) entry which is preliminary data.</text>
</comment>
<sequence>MTNNSRVTVIDKFSLYKIPAILYKKEDGVYTITASAHMERCITYPMNNLELKNAKYR</sequence>
<evidence type="ECO:0000313" key="1">
    <source>
        <dbReference type="EMBL" id="GAB62871.1"/>
    </source>
</evidence>
<gene>
    <name evidence="1" type="ORF">KSU1_C1275</name>
</gene>
<evidence type="ECO:0000313" key="2">
    <source>
        <dbReference type="Proteomes" id="UP000002985"/>
    </source>
</evidence>
<reference evidence="1 2" key="1">
    <citation type="journal article" date="2012" name="FEBS Lett.">
        <title>Anammox organism KSU-1 expresses a NirK-type copper-containing nitrite reductase instead of a NirS-type with cytochrome cd1.</title>
        <authorList>
            <person name="Hira D."/>
            <person name="Toh H."/>
            <person name="Migita C.T."/>
            <person name="Okubo H."/>
            <person name="Nishiyama T."/>
            <person name="Hattori M."/>
            <person name="Furukawa K."/>
            <person name="Fujii T."/>
        </authorList>
    </citation>
    <scope>NUCLEOTIDE SEQUENCE [LARGE SCALE GENOMIC DNA]</scope>
</reference>
<dbReference type="Proteomes" id="UP000002985">
    <property type="component" value="Unassembled WGS sequence"/>
</dbReference>
<keyword evidence="2" id="KW-1185">Reference proteome</keyword>
<dbReference type="EMBL" id="BAFH01000003">
    <property type="protein sequence ID" value="GAB62871.1"/>
    <property type="molecule type" value="Genomic_DNA"/>
</dbReference>
<dbReference type="AlphaFoldDB" id="I3IMC6"/>
<protein>
    <submittedName>
        <fullName evidence="1">Uncharacterized protein</fullName>
    </submittedName>
</protein>
<organism evidence="1 2">
    <name type="scientific">Candidatus Jettenia caeni</name>
    <dbReference type="NCBI Taxonomy" id="247490"/>
    <lineage>
        <taxon>Bacteria</taxon>
        <taxon>Pseudomonadati</taxon>
        <taxon>Planctomycetota</taxon>
        <taxon>Candidatus Brocadiia</taxon>
        <taxon>Candidatus Brocadiales</taxon>
        <taxon>Candidatus Brocadiaceae</taxon>
        <taxon>Candidatus Jettenia</taxon>
    </lineage>
</organism>
<proteinExistence type="predicted"/>
<accession>I3IMC6</accession>
<name>I3IMC6_9BACT</name>